<reference evidence="2 3" key="1">
    <citation type="submission" date="2019-12" db="EMBL/GenBank/DDBJ databases">
        <title>Novel species isolated from a subtropical stream in China.</title>
        <authorList>
            <person name="Lu H."/>
        </authorList>
    </citation>
    <scope>NUCLEOTIDE SEQUENCE [LARGE SCALE GENOMIC DNA]</scope>
    <source>
        <strain evidence="2 3">FT109W</strain>
    </source>
</reference>
<evidence type="ECO:0000313" key="2">
    <source>
        <dbReference type="EMBL" id="MYN39407.1"/>
    </source>
</evidence>
<dbReference type="Pfam" id="PF01850">
    <property type="entry name" value="PIN"/>
    <property type="match status" value="1"/>
</dbReference>
<accession>A0ABW9WG62</accession>
<dbReference type="InterPro" id="IPR029060">
    <property type="entry name" value="PIN-like_dom_sf"/>
</dbReference>
<keyword evidence="3" id="KW-1185">Reference proteome</keyword>
<evidence type="ECO:0000313" key="3">
    <source>
        <dbReference type="Proteomes" id="UP000466332"/>
    </source>
</evidence>
<organism evidence="2 3">
    <name type="scientific">Duganella margarita</name>
    <dbReference type="NCBI Taxonomy" id="2692170"/>
    <lineage>
        <taxon>Bacteria</taxon>
        <taxon>Pseudomonadati</taxon>
        <taxon>Pseudomonadota</taxon>
        <taxon>Betaproteobacteria</taxon>
        <taxon>Burkholderiales</taxon>
        <taxon>Oxalobacteraceae</taxon>
        <taxon>Telluria group</taxon>
        <taxon>Duganella</taxon>
    </lineage>
</organism>
<dbReference type="RefSeq" id="WP_161044500.1">
    <property type="nucleotide sequence ID" value="NZ_WWCS01000004.1"/>
</dbReference>
<name>A0ABW9WG62_9BURK</name>
<dbReference type="Proteomes" id="UP000466332">
    <property type="component" value="Unassembled WGS sequence"/>
</dbReference>
<protein>
    <recommendedName>
        <fullName evidence="1">PIN domain-containing protein</fullName>
    </recommendedName>
</protein>
<dbReference type="InterPro" id="IPR002716">
    <property type="entry name" value="PIN_dom"/>
</dbReference>
<dbReference type="SUPFAM" id="SSF88723">
    <property type="entry name" value="PIN domain-like"/>
    <property type="match status" value="1"/>
</dbReference>
<sequence length="165" mass="18187">MTPSVLLDTSFLISLVGSSRPNHTVAAKYYRLMLDQNLAMYFSAIVAAEISIKQPITDFPLKNFRTVPFNILHAVEAGRVWNALGSRDSGDARGAIRDDVKLIAQADHESIPFIITEDASTLFKYCERLRSAGSVKVRAIKLADGFDANAFRLDGQKGLDLDDPK</sequence>
<comment type="caution">
    <text evidence="2">The sequence shown here is derived from an EMBL/GenBank/DDBJ whole genome shotgun (WGS) entry which is preliminary data.</text>
</comment>
<feature type="domain" description="PIN" evidence="1">
    <location>
        <begin position="5"/>
        <end position="119"/>
    </location>
</feature>
<gene>
    <name evidence="2" type="ORF">GTP55_08485</name>
</gene>
<dbReference type="EMBL" id="WWCS01000004">
    <property type="protein sequence ID" value="MYN39407.1"/>
    <property type="molecule type" value="Genomic_DNA"/>
</dbReference>
<proteinExistence type="predicted"/>
<evidence type="ECO:0000259" key="1">
    <source>
        <dbReference type="Pfam" id="PF01850"/>
    </source>
</evidence>